<dbReference type="AlphaFoldDB" id="A0A9J6ZMY7"/>
<dbReference type="KEGG" id="alkq:M9189_09495"/>
<reference evidence="1" key="2">
    <citation type="submission" date="2022-06" db="EMBL/GenBank/DDBJ databases">
        <title>Xiashengella guii gen. nov. sp. nov., a bacterium isolated form anaerobic digestion tank.</title>
        <authorList>
            <person name="Huang H."/>
        </authorList>
    </citation>
    <scope>NUCLEOTIDE SEQUENCE</scope>
    <source>
        <strain evidence="1">Ai-910</strain>
    </source>
</reference>
<proteinExistence type="predicted"/>
<evidence type="ECO:0000313" key="2">
    <source>
        <dbReference type="Proteomes" id="UP001056426"/>
    </source>
</evidence>
<reference evidence="1" key="1">
    <citation type="submission" date="2022-05" db="EMBL/GenBank/DDBJ databases">
        <authorList>
            <person name="Sun X."/>
        </authorList>
    </citation>
    <scope>NUCLEOTIDE SEQUENCE</scope>
    <source>
        <strain evidence="1">Ai-910</strain>
    </source>
</reference>
<dbReference type="Proteomes" id="UP001056426">
    <property type="component" value="Chromosome"/>
</dbReference>
<evidence type="ECO:0000313" key="1">
    <source>
        <dbReference type="EMBL" id="URW79085.1"/>
    </source>
</evidence>
<name>A0A9J6ZMY7_9BACT</name>
<accession>A0A9J6ZMY7</accession>
<protein>
    <submittedName>
        <fullName evidence="1">Uncharacterized protein</fullName>
    </submittedName>
</protein>
<dbReference type="EMBL" id="CP098400">
    <property type="protein sequence ID" value="URW79085.1"/>
    <property type="molecule type" value="Genomic_DNA"/>
</dbReference>
<gene>
    <name evidence="1" type="ORF">M9189_09495</name>
</gene>
<organism evidence="1 2">
    <name type="scientific">Xiashengella succiniciproducens</name>
    <dbReference type="NCBI Taxonomy" id="2949635"/>
    <lineage>
        <taxon>Bacteria</taxon>
        <taxon>Pseudomonadati</taxon>
        <taxon>Bacteroidota</taxon>
        <taxon>Bacteroidia</taxon>
        <taxon>Marinilabiliales</taxon>
        <taxon>Marinilabiliaceae</taxon>
        <taxon>Xiashengella</taxon>
    </lineage>
</organism>
<keyword evidence="2" id="KW-1185">Reference proteome</keyword>
<sequence length="204" mass="24052">MSNSLPNPRFLYRGDSDRKNERKLRETISSGVLLTNLSNGGNGKEIFTSDFNQLINKHIGIGWSKTHFLSFTANEDKAFYYASESAVYEEIYDFHEKWDFSILTFDFSTLLQETIREYSKGLYYAEFLPTCKEFYPRFKILLVDSFEYLKNKYDSKSDFQQAILNAERDNEWLILPLNYFGFTGELTSKLDNNCITEKRIFREL</sequence>
<dbReference type="RefSeq" id="WP_250722700.1">
    <property type="nucleotide sequence ID" value="NZ_CP098400.1"/>
</dbReference>